<gene>
    <name evidence="1" type="ORF">METZ01_LOCUS402242</name>
</gene>
<name>A0A382VU58_9ZZZZ</name>
<dbReference type="EMBL" id="UINC01154224">
    <property type="protein sequence ID" value="SVD49388.1"/>
    <property type="molecule type" value="Genomic_DNA"/>
</dbReference>
<protein>
    <submittedName>
        <fullName evidence="1">Uncharacterized protein</fullName>
    </submittedName>
</protein>
<dbReference type="AlphaFoldDB" id="A0A382VU58"/>
<organism evidence="1">
    <name type="scientific">marine metagenome</name>
    <dbReference type="NCBI Taxonomy" id="408172"/>
    <lineage>
        <taxon>unclassified sequences</taxon>
        <taxon>metagenomes</taxon>
        <taxon>ecological metagenomes</taxon>
    </lineage>
</organism>
<proteinExistence type="predicted"/>
<sequence>MHSSEEIITQIQKWFIDEHRLTIDENDRYIDSG</sequence>
<evidence type="ECO:0000313" key="1">
    <source>
        <dbReference type="EMBL" id="SVD49388.1"/>
    </source>
</evidence>
<accession>A0A382VU58</accession>
<reference evidence="1" key="1">
    <citation type="submission" date="2018-05" db="EMBL/GenBank/DDBJ databases">
        <authorList>
            <person name="Lanie J.A."/>
            <person name="Ng W.-L."/>
            <person name="Kazmierczak K.M."/>
            <person name="Andrzejewski T.M."/>
            <person name="Davidsen T.M."/>
            <person name="Wayne K.J."/>
            <person name="Tettelin H."/>
            <person name="Glass J.I."/>
            <person name="Rusch D."/>
            <person name="Podicherti R."/>
            <person name="Tsui H.-C.T."/>
            <person name="Winkler M.E."/>
        </authorList>
    </citation>
    <scope>NUCLEOTIDE SEQUENCE</scope>
</reference>
<feature type="non-terminal residue" evidence="1">
    <location>
        <position position="33"/>
    </location>
</feature>